<dbReference type="Proteomes" id="UP000298663">
    <property type="component" value="Chromosome X"/>
</dbReference>
<keyword evidence="2" id="KW-1185">Reference proteome</keyword>
<sequence>MATFSVKPPTLVFSQPCSHVSVVESKNYACQVYLLGGLEWNLKLLKSDSGFNHTVNLLTTLASGLWAAKESTYLLYSV</sequence>
<name>A0A4U8UNN6_STECR</name>
<evidence type="ECO:0000313" key="1">
    <source>
        <dbReference type="EMBL" id="TMS33687.1"/>
    </source>
</evidence>
<reference evidence="1 2" key="1">
    <citation type="journal article" date="2015" name="Genome Biol.">
        <title>Comparative genomics of Steinernema reveals deeply conserved gene regulatory networks.</title>
        <authorList>
            <person name="Dillman A.R."/>
            <person name="Macchietto M."/>
            <person name="Porter C.F."/>
            <person name="Rogers A."/>
            <person name="Williams B."/>
            <person name="Antoshechkin I."/>
            <person name="Lee M.M."/>
            <person name="Goodwin Z."/>
            <person name="Lu X."/>
            <person name="Lewis E.E."/>
            <person name="Goodrich-Blair H."/>
            <person name="Stock S.P."/>
            <person name="Adams B.J."/>
            <person name="Sternberg P.W."/>
            <person name="Mortazavi A."/>
        </authorList>
    </citation>
    <scope>NUCLEOTIDE SEQUENCE [LARGE SCALE GENOMIC DNA]</scope>
    <source>
        <strain evidence="1 2">ALL</strain>
    </source>
</reference>
<reference evidence="1 2" key="2">
    <citation type="journal article" date="2019" name="G3 (Bethesda)">
        <title>Hybrid Assembly of the Genome of the Entomopathogenic Nematode Steinernema carpocapsae Identifies the X-Chromosome.</title>
        <authorList>
            <person name="Serra L."/>
            <person name="Macchietto M."/>
            <person name="Macias-Munoz A."/>
            <person name="McGill C.J."/>
            <person name="Rodriguez I.M."/>
            <person name="Rodriguez B."/>
            <person name="Murad R."/>
            <person name="Mortazavi A."/>
        </authorList>
    </citation>
    <scope>NUCLEOTIDE SEQUENCE [LARGE SCALE GENOMIC DNA]</scope>
    <source>
        <strain evidence="1 2">ALL</strain>
    </source>
</reference>
<accession>A0A4U8UNN6</accession>
<organism evidence="1 2">
    <name type="scientific">Steinernema carpocapsae</name>
    <name type="common">Entomopathogenic nematode</name>
    <dbReference type="NCBI Taxonomy" id="34508"/>
    <lineage>
        <taxon>Eukaryota</taxon>
        <taxon>Metazoa</taxon>
        <taxon>Ecdysozoa</taxon>
        <taxon>Nematoda</taxon>
        <taxon>Chromadorea</taxon>
        <taxon>Rhabditida</taxon>
        <taxon>Tylenchina</taxon>
        <taxon>Panagrolaimomorpha</taxon>
        <taxon>Strongyloidoidea</taxon>
        <taxon>Steinernematidae</taxon>
        <taxon>Steinernema</taxon>
    </lineage>
</organism>
<proteinExistence type="predicted"/>
<comment type="caution">
    <text evidence="1">The sequence shown here is derived from an EMBL/GenBank/DDBJ whole genome shotgun (WGS) entry which is preliminary data.</text>
</comment>
<dbReference type="AlphaFoldDB" id="A0A4U8UNN6"/>
<protein>
    <submittedName>
        <fullName evidence="1">Uncharacterized protein</fullName>
    </submittedName>
</protein>
<gene>
    <name evidence="1" type="ORF">L596_001399</name>
</gene>
<dbReference type="EMBL" id="AZBU02000001">
    <property type="protein sequence ID" value="TMS33687.1"/>
    <property type="molecule type" value="Genomic_DNA"/>
</dbReference>
<evidence type="ECO:0000313" key="2">
    <source>
        <dbReference type="Proteomes" id="UP000298663"/>
    </source>
</evidence>
<dbReference type="EMBL" id="CM016762">
    <property type="protein sequence ID" value="TMS33687.1"/>
    <property type="molecule type" value="Genomic_DNA"/>
</dbReference>